<evidence type="ECO:0000313" key="4">
    <source>
        <dbReference type="EMBL" id="MBB5705678.1"/>
    </source>
</evidence>
<gene>
    <name evidence="4" type="ORF">FHR21_001011</name>
</gene>
<name>A0A7W9B3R0_9SPHN</name>
<feature type="compositionally biased region" description="Low complexity" evidence="2">
    <location>
        <begin position="1"/>
        <end position="17"/>
    </location>
</feature>
<dbReference type="Gene3D" id="1.50.10.100">
    <property type="entry name" value="Chondroitin AC/alginate lyase"/>
    <property type="match status" value="1"/>
</dbReference>
<reference evidence="4 5" key="1">
    <citation type="submission" date="2020-08" db="EMBL/GenBank/DDBJ databases">
        <title>Genomic Encyclopedia of Type Strains, Phase IV (KMG-IV): sequencing the most valuable type-strain genomes for metagenomic binning, comparative biology and taxonomic classification.</title>
        <authorList>
            <person name="Goeker M."/>
        </authorList>
    </citation>
    <scope>NUCLEOTIDE SEQUENCE [LARGE SCALE GENOMIC DNA]</scope>
    <source>
        <strain evidence="4 5">DSM 27163</strain>
    </source>
</reference>
<proteinExistence type="predicted"/>
<evidence type="ECO:0000259" key="3">
    <source>
        <dbReference type="Pfam" id="PF07940"/>
    </source>
</evidence>
<dbReference type="EMBL" id="JACIJH010000002">
    <property type="protein sequence ID" value="MBB5705678.1"/>
    <property type="molecule type" value="Genomic_DNA"/>
</dbReference>
<evidence type="ECO:0000313" key="5">
    <source>
        <dbReference type="Proteomes" id="UP000537161"/>
    </source>
</evidence>
<dbReference type="Gene3D" id="2.70.98.70">
    <property type="match status" value="1"/>
</dbReference>
<evidence type="ECO:0000256" key="1">
    <source>
        <dbReference type="ARBA" id="ARBA00004196"/>
    </source>
</evidence>
<dbReference type="Pfam" id="PF07940">
    <property type="entry name" value="Hepar_II_III_C"/>
    <property type="match status" value="1"/>
</dbReference>
<dbReference type="Proteomes" id="UP000537161">
    <property type="component" value="Unassembled WGS sequence"/>
</dbReference>
<comment type="caution">
    <text evidence="4">The sequence shown here is derived from an EMBL/GenBank/DDBJ whole genome shotgun (WGS) entry which is preliminary data.</text>
</comment>
<feature type="region of interest" description="Disordered" evidence="2">
    <location>
        <begin position="1"/>
        <end position="26"/>
    </location>
</feature>
<dbReference type="InterPro" id="IPR012480">
    <property type="entry name" value="Hepar_II_III_C"/>
</dbReference>
<feature type="domain" description="Heparinase II/III-like C-terminal" evidence="3">
    <location>
        <begin position="343"/>
        <end position="587"/>
    </location>
</feature>
<protein>
    <submittedName>
        <fullName evidence="4">Putative heparinase superfamily protein</fullName>
    </submittedName>
</protein>
<dbReference type="AlphaFoldDB" id="A0A7W9B3R0"/>
<dbReference type="InterPro" id="IPR008929">
    <property type="entry name" value="Chondroitin_lyas"/>
</dbReference>
<comment type="subcellular location">
    <subcellularLocation>
        <location evidence="1">Cell envelope</location>
    </subcellularLocation>
</comment>
<dbReference type="GO" id="GO:0016829">
    <property type="term" value="F:lyase activity"/>
    <property type="evidence" value="ECO:0007669"/>
    <property type="project" value="InterPro"/>
</dbReference>
<sequence length="593" mass="63162">MGEGRPLTSAPADPLPDAADDTLPLDDTIEPGKRLIRLPADKGLSLGDRIANHITRLTWRTPLHAFRLKGRFPLKLLGVPADPVPGDARAGTAIRAGHFLHRGLKLPLTELDFPSLAVAPAFADYLHSFAWLRDLAAAGTRAETSPIAEALVRQWLAAHGETVSEPAWSAENSGWRILFWASHAPLILSSSDLIYRSAVLNQLARAARHLDRIADKTRPGVGQLVAWVGIVAASLLMPGGEPRQVFGEAGLRKVLETSFYADGGTISRSPQAQLDAIMALSMLARIYDMRRIEVPPFVQEVLARAVPALLGLTHSDGGMGSWQGSGATSAAAIQAIVEASGVRTRPLKQARDWGYQRLVASKVVVLADAAPPPIARVTEAGCASTLAFELSDGDERIVVNCGGAALTGATIPADLARGLRTTAAHSTLVVADSNSTAILANGSLGKGVTEVELDRRETQQGSRLEMSHDGYARRHGLIHRRLLILSPNGRELRGEDMLLPATRSRRKGDKGFVLRFHLGPNISASLTADGLGGLLRIAGGPLWQFRTSEGSLAVEESLWVDGEGRPHPTEQLVVTSSAPAGGASIGWIFKHIG</sequence>
<keyword evidence="5" id="KW-1185">Reference proteome</keyword>
<evidence type="ECO:0000256" key="2">
    <source>
        <dbReference type="SAM" id="MobiDB-lite"/>
    </source>
</evidence>
<organism evidence="4 5">
    <name type="scientific">Sphingopyxis panaciterrulae</name>
    <dbReference type="NCBI Taxonomy" id="462372"/>
    <lineage>
        <taxon>Bacteria</taxon>
        <taxon>Pseudomonadati</taxon>
        <taxon>Pseudomonadota</taxon>
        <taxon>Alphaproteobacteria</taxon>
        <taxon>Sphingomonadales</taxon>
        <taxon>Sphingomonadaceae</taxon>
        <taxon>Sphingopyxis</taxon>
    </lineage>
</organism>
<dbReference type="GO" id="GO:0030313">
    <property type="term" value="C:cell envelope"/>
    <property type="evidence" value="ECO:0007669"/>
    <property type="project" value="UniProtKB-SubCell"/>
</dbReference>
<accession>A0A7W9B3R0</accession>